<dbReference type="KEGG" id="gob:Gobs_2679"/>
<dbReference type="GO" id="GO:0070490">
    <property type="term" value="P:protein pupylation"/>
    <property type="evidence" value="ECO:0007669"/>
    <property type="project" value="TreeGrafter"/>
</dbReference>
<dbReference type="Proteomes" id="UP000001382">
    <property type="component" value="Chromosome"/>
</dbReference>
<dbReference type="PANTHER" id="PTHR42307">
    <property type="entry name" value="PUP DEAMIDASE/DEPUPYLASE"/>
    <property type="match status" value="1"/>
</dbReference>
<name>D2S6E0_GEOOG</name>
<dbReference type="AlphaFoldDB" id="D2S6E0"/>
<dbReference type="EMBL" id="CP001867">
    <property type="protein sequence ID" value="ADB75314.1"/>
    <property type="molecule type" value="Genomic_DNA"/>
</dbReference>
<organism evidence="3 4">
    <name type="scientific">Geodermatophilus obscurus (strain ATCC 25078 / DSM 43160 / JCM 3152 / CCUG 61914 / KCC A-0152 / KCTC 9177 / NBRC 13315 / NRRL B-3577 / G-20)</name>
    <dbReference type="NCBI Taxonomy" id="526225"/>
    <lineage>
        <taxon>Bacteria</taxon>
        <taxon>Bacillati</taxon>
        <taxon>Actinomycetota</taxon>
        <taxon>Actinomycetes</taxon>
        <taxon>Geodermatophilales</taxon>
        <taxon>Geodermatophilaceae</taxon>
        <taxon>Geodermatophilus</taxon>
    </lineage>
</organism>
<dbReference type="NCBIfam" id="TIGR03688">
    <property type="entry name" value="depupylase_Dop"/>
    <property type="match status" value="1"/>
</dbReference>
<proteinExistence type="inferred from homology"/>
<keyword evidence="4" id="KW-1185">Reference proteome</keyword>
<dbReference type="PIRSF" id="PIRSF018077">
    <property type="entry name" value="UCP018077"/>
    <property type="match status" value="1"/>
</dbReference>
<sequence>MSVRRVMGTEIEYGISVPGQPTANPTTLSSQVVNAWAVAEAPTPRRPRWDFEEESPLRDARGFDLSPAQALDHNDLEEDSGMANVILTNGARLYVDHAHPEYSTPEVTNPRDVVLWDKAGEQVMAEAARRAARVPGTQPIQLYKNNTDGKGASYGAHENYLMDRRTPFLDIIRGLIPFFVTRQVVAGSGRVGIGTESRTQGFQLSQRADFFEVEVGLETTLKRPIINTRDEPHADADKYRRLHVIIGDANLAELSTYLKVGTTALVLDMIEARTLTRDLSLEEPVAELQAISHDPSLTHRVRLRDGRRMTALEVQQSYLEMAQRHVDRHGEDDGQSTDVLRRWAEVLEDLAVDPMRCADRLDWPAKLRLLEGYRSRDGLAWGDSRLHLVDLQYSDVRPEKGLYHRLVSRGSMQRMLADDEVTHAMVHPPSDTRAFFRGECLRRYPAQVAAASWDSVVFDLGRENLVRIPTMEPLRGTRDHVGALFESTSSAQELVDTITGG</sequence>
<gene>
    <name evidence="3" type="ordered locus">Gobs_2679</name>
</gene>
<dbReference type="MEROPS" id="U72.001"/>
<evidence type="ECO:0000313" key="4">
    <source>
        <dbReference type="Proteomes" id="UP000001382"/>
    </source>
</evidence>
<dbReference type="GO" id="GO:0019941">
    <property type="term" value="P:modification-dependent protein catabolic process"/>
    <property type="evidence" value="ECO:0007669"/>
    <property type="project" value="InterPro"/>
</dbReference>
<dbReference type="Pfam" id="PF03136">
    <property type="entry name" value="Pup_ligase"/>
    <property type="match status" value="1"/>
</dbReference>
<accession>D2S6E0</accession>
<protein>
    <recommendedName>
        <fullName evidence="5">Proteasome accessory factor A</fullName>
    </recommendedName>
</protein>
<dbReference type="GO" id="GO:0008233">
    <property type="term" value="F:peptidase activity"/>
    <property type="evidence" value="ECO:0007669"/>
    <property type="project" value="InterPro"/>
</dbReference>
<dbReference type="GO" id="GO:0016811">
    <property type="term" value="F:hydrolase activity, acting on carbon-nitrogen (but not peptide) bonds, in linear amides"/>
    <property type="evidence" value="ECO:0007669"/>
    <property type="project" value="InterPro"/>
</dbReference>
<feature type="active site" description="Proton acceptor" evidence="2">
    <location>
        <position position="96"/>
    </location>
</feature>
<evidence type="ECO:0000256" key="1">
    <source>
        <dbReference type="ARBA" id="ARBA00009114"/>
    </source>
</evidence>
<dbReference type="HOGENOM" id="CLU_040524_1_0_11"/>
<dbReference type="STRING" id="526225.Gobs_2679"/>
<reference evidence="4" key="2">
    <citation type="submission" date="2010-01" db="EMBL/GenBank/DDBJ databases">
        <title>The complete genome of Geodermatophilus obscurus DSM 43160.</title>
        <authorList>
            <consortium name="US DOE Joint Genome Institute (JGI-PGF)"/>
            <person name="Lucas S."/>
            <person name="Copeland A."/>
            <person name="Lapidus A."/>
            <person name="Glavina del Rio T."/>
            <person name="Dalin E."/>
            <person name="Tice H."/>
            <person name="Bruce D."/>
            <person name="Goodwin L."/>
            <person name="Pitluck S."/>
            <person name="Kyrpides N."/>
            <person name="Mavromatis K."/>
            <person name="Ivanova N."/>
            <person name="Munk A.C."/>
            <person name="Brettin T."/>
            <person name="Detter J.C."/>
            <person name="Han C."/>
            <person name="Larimer F."/>
            <person name="Land M."/>
            <person name="Hauser L."/>
            <person name="Markowitz V."/>
            <person name="Cheng J.-F."/>
            <person name="Hugenholtz P."/>
            <person name="Woyke T."/>
            <person name="Wu D."/>
            <person name="Jando M."/>
            <person name="Schneider S."/>
            <person name="Klenk H.-P."/>
            <person name="Eisen J.A."/>
        </authorList>
    </citation>
    <scope>NUCLEOTIDE SEQUENCE [LARGE SCALE GENOMIC DNA]</scope>
    <source>
        <strain evidence="4">ATCC 25078 / DSM 43160 / JCM 3152 / KCC A-0152 / KCTC 9177 / NBRC 13315 / NRRL B-3577 / G-20</strain>
    </source>
</reference>
<dbReference type="PANTHER" id="PTHR42307:SF2">
    <property type="entry name" value="PUP DEAMIDASE_DEPUPYLASE"/>
    <property type="match status" value="1"/>
</dbReference>
<dbReference type="GO" id="GO:0005524">
    <property type="term" value="F:ATP binding"/>
    <property type="evidence" value="ECO:0007669"/>
    <property type="project" value="TreeGrafter"/>
</dbReference>
<dbReference type="GO" id="GO:0010498">
    <property type="term" value="P:proteasomal protein catabolic process"/>
    <property type="evidence" value="ECO:0007669"/>
    <property type="project" value="InterPro"/>
</dbReference>
<dbReference type="RefSeq" id="WP_012948747.1">
    <property type="nucleotide sequence ID" value="NC_013757.1"/>
</dbReference>
<reference evidence="3 4" key="1">
    <citation type="journal article" date="2010" name="Stand. Genomic Sci.">
        <title>Complete genome sequence of Geodermatophilus obscurus type strain (G-20).</title>
        <authorList>
            <person name="Ivanova N."/>
            <person name="Sikorski J."/>
            <person name="Jando M."/>
            <person name="Munk C."/>
            <person name="Lapidus A."/>
            <person name="Glavina Del Rio T."/>
            <person name="Copeland A."/>
            <person name="Tice H."/>
            <person name="Cheng J.-F."/>
            <person name="Lucas S."/>
            <person name="Chen F."/>
            <person name="Nolan M."/>
            <person name="Bruce D."/>
            <person name="Goodwin L."/>
            <person name="Pitluck S."/>
            <person name="Mavromatis K."/>
            <person name="Mikhailova N."/>
            <person name="Pati A."/>
            <person name="Chen A."/>
            <person name="Palaniappan K."/>
            <person name="Land M."/>
            <person name="Hauser L."/>
            <person name="Chang Y.-J."/>
            <person name="Jeffries C.D."/>
            <person name="Meincke L."/>
            <person name="Brettin T."/>
            <person name="Detter J.C."/>
            <person name="Detter J.C."/>
            <person name="Rohde M."/>
            <person name="Goeker M."/>
            <person name="Bristow J."/>
            <person name="Eisen J.A."/>
            <person name="Markowitz V."/>
            <person name="Hugenholtz P."/>
            <person name="Kyrpides N.C."/>
            <person name="Klenk H.-P."/>
        </authorList>
    </citation>
    <scope>NUCLEOTIDE SEQUENCE [LARGE SCALE GENOMIC DNA]</scope>
    <source>
        <strain evidence="4">ATCC 25078 / DSM 43160 / JCM 3152 / KCC A-0152 / KCTC 9177 / NBRC 13315 / NRRL B-3577 / G-20</strain>
    </source>
</reference>
<evidence type="ECO:0000256" key="2">
    <source>
        <dbReference type="PIRSR" id="PIRSR018077-1"/>
    </source>
</evidence>
<evidence type="ECO:0008006" key="5">
    <source>
        <dbReference type="Google" id="ProtNLM"/>
    </source>
</evidence>
<dbReference type="InterPro" id="IPR022366">
    <property type="entry name" value="Pup_deamidase"/>
</dbReference>
<evidence type="ECO:0000313" key="3">
    <source>
        <dbReference type="EMBL" id="ADB75314.1"/>
    </source>
</evidence>
<dbReference type="OrthoDB" id="9760627at2"/>
<dbReference type="InterPro" id="IPR004347">
    <property type="entry name" value="Pup_ligase/deamidase"/>
</dbReference>
<dbReference type="eggNOG" id="COG4122">
    <property type="taxonomic scope" value="Bacteria"/>
</dbReference>
<comment type="similarity">
    <text evidence="1">Belongs to the Pup ligase/Pup deamidase family. Pup deamidase subfamily.</text>
</comment>